<dbReference type="EMBL" id="SMJU01000011">
    <property type="protein sequence ID" value="TDB62810.1"/>
    <property type="molecule type" value="Genomic_DNA"/>
</dbReference>
<reference evidence="1 2" key="1">
    <citation type="submission" date="2019-02" db="EMBL/GenBank/DDBJ databases">
        <title>Arundinibacter roseus gen. nov., sp. nov., a new member of the family Cytophagaceae.</title>
        <authorList>
            <person name="Szuroczki S."/>
            <person name="Khayer B."/>
            <person name="Sproer C."/>
            <person name="Toumi M."/>
            <person name="Szabo A."/>
            <person name="Felfoldi T."/>
            <person name="Schumann P."/>
            <person name="Toth E."/>
        </authorList>
    </citation>
    <scope>NUCLEOTIDE SEQUENCE [LARGE SCALE GENOMIC DNA]</scope>
    <source>
        <strain evidence="1 2">DMA-k-7a</strain>
    </source>
</reference>
<evidence type="ECO:0000313" key="1">
    <source>
        <dbReference type="EMBL" id="TDB62810.1"/>
    </source>
</evidence>
<organism evidence="1 2">
    <name type="scientific">Arundinibacter roseus</name>
    <dbReference type="NCBI Taxonomy" id="2070510"/>
    <lineage>
        <taxon>Bacteria</taxon>
        <taxon>Pseudomonadati</taxon>
        <taxon>Bacteroidota</taxon>
        <taxon>Cytophagia</taxon>
        <taxon>Cytophagales</taxon>
        <taxon>Spirosomataceae</taxon>
        <taxon>Arundinibacter</taxon>
    </lineage>
</organism>
<dbReference type="Proteomes" id="UP000295706">
    <property type="component" value="Unassembled WGS sequence"/>
</dbReference>
<name>A0A4R4K5X0_9BACT</name>
<dbReference type="InterPro" id="IPR011990">
    <property type="entry name" value="TPR-like_helical_dom_sf"/>
</dbReference>
<sequence length="44" mass="5017">MVRTGRAVEVLKAKGYVITDKELRFPIPQNAIDVNPNLTQNEYN</sequence>
<dbReference type="SUPFAM" id="SSF48452">
    <property type="entry name" value="TPR-like"/>
    <property type="match status" value="1"/>
</dbReference>
<dbReference type="AlphaFoldDB" id="A0A4R4K5X0"/>
<protein>
    <submittedName>
        <fullName evidence="1">RagB/SusD family nutrient uptake outer membrane protein</fullName>
    </submittedName>
</protein>
<accession>A0A4R4K5X0</accession>
<dbReference type="GO" id="GO:0009279">
    <property type="term" value="C:cell outer membrane"/>
    <property type="evidence" value="ECO:0007669"/>
    <property type="project" value="UniProtKB-SubCell"/>
</dbReference>
<proteinExistence type="predicted"/>
<comment type="caution">
    <text evidence="1">The sequence shown here is derived from an EMBL/GenBank/DDBJ whole genome shotgun (WGS) entry which is preliminary data.</text>
</comment>
<keyword evidence="2" id="KW-1185">Reference proteome</keyword>
<evidence type="ECO:0000313" key="2">
    <source>
        <dbReference type="Proteomes" id="UP000295706"/>
    </source>
</evidence>
<gene>
    <name evidence="1" type="ORF">EZE20_17450</name>
</gene>
<dbReference type="Gene3D" id="1.25.40.390">
    <property type="match status" value="1"/>
</dbReference>